<dbReference type="AlphaFoldDB" id="A0A2A4HXN7"/>
<dbReference type="RefSeq" id="WP_096611250.1">
    <property type="nucleotide sequence ID" value="NZ_NWVD01000002.1"/>
</dbReference>
<name>A0A2A4HXN7_9SPHN</name>
<dbReference type="Proteomes" id="UP000218784">
    <property type="component" value="Unassembled WGS sequence"/>
</dbReference>
<evidence type="ECO:0000256" key="1">
    <source>
        <dbReference type="SAM" id="Phobius"/>
    </source>
</evidence>
<reference evidence="2 3" key="1">
    <citation type="submission" date="2017-09" db="EMBL/GenBank/DDBJ databases">
        <title>Sphingomonas ginsenosidimutans KACC 14949, whole genome shotgun sequence.</title>
        <authorList>
            <person name="Feng G."/>
            <person name="Zhu H."/>
        </authorList>
    </citation>
    <scope>NUCLEOTIDE SEQUENCE [LARGE SCALE GENOMIC DNA]</scope>
    <source>
        <strain evidence="2 3">KACC 14949</strain>
    </source>
</reference>
<proteinExistence type="predicted"/>
<evidence type="ECO:0008006" key="4">
    <source>
        <dbReference type="Google" id="ProtNLM"/>
    </source>
</evidence>
<organism evidence="2 3">
    <name type="scientific">Sphingomonas ginsenosidimutans</name>
    <dbReference type="NCBI Taxonomy" id="862134"/>
    <lineage>
        <taxon>Bacteria</taxon>
        <taxon>Pseudomonadati</taxon>
        <taxon>Pseudomonadota</taxon>
        <taxon>Alphaproteobacteria</taxon>
        <taxon>Sphingomonadales</taxon>
        <taxon>Sphingomonadaceae</taxon>
        <taxon>Sphingomonas</taxon>
    </lineage>
</organism>
<feature type="transmembrane region" description="Helical" evidence="1">
    <location>
        <begin position="6"/>
        <end position="24"/>
    </location>
</feature>
<evidence type="ECO:0000313" key="2">
    <source>
        <dbReference type="EMBL" id="PCG09642.1"/>
    </source>
</evidence>
<keyword evidence="1" id="KW-0812">Transmembrane</keyword>
<gene>
    <name evidence="2" type="ORF">COA17_07220</name>
</gene>
<keyword evidence="3" id="KW-1185">Reference proteome</keyword>
<keyword evidence="1" id="KW-0472">Membrane</keyword>
<protein>
    <recommendedName>
        <fullName evidence="4">Holin</fullName>
    </recommendedName>
</protein>
<accession>A0A2A4HXN7</accession>
<keyword evidence="1" id="KW-1133">Transmembrane helix</keyword>
<dbReference type="EMBL" id="NWVD01000002">
    <property type="protein sequence ID" value="PCG09642.1"/>
    <property type="molecule type" value="Genomic_DNA"/>
</dbReference>
<sequence length="103" mass="11549">MILVDILNVVFALGVTACATYKLIVHFDMLKAVERVGLGLMAGSVLMTIPPLITEAPTPFDDWSPAILRLGAFLYLFGRAERLWRHRRANERLLATLPRTRAD</sequence>
<evidence type="ECO:0000313" key="3">
    <source>
        <dbReference type="Proteomes" id="UP000218784"/>
    </source>
</evidence>
<comment type="caution">
    <text evidence="2">The sequence shown here is derived from an EMBL/GenBank/DDBJ whole genome shotgun (WGS) entry which is preliminary data.</text>
</comment>